<gene>
    <name evidence="3" type="primary">Vigan.04G103600</name>
    <name evidence="3" type="ORF">VIGAN_04103600</name>
</gene>
<organism evidence="3 4">
    <name type="scientific">Vigna angularis var. angularis</name>
    <dbReference type="NCBI Taxonomy" id="157739"/>
    <lineage>
        <taxon>Eukaryota</taxon>
        <taxon>Viridiplantae</taxon>
        <taxon>Streptophyta</taxon>
        <taxon>Embryophyta</taxon>
        <taxon>Tracheophyta</taxon>
        <taxon>Spermatophyta</taxon>
        <taxon>Magnoliopsida</taxon>
        <taxon>eudicotyledons</taxon>
        <taxon>Gunneridae</taxon>
        <taxon>Pentapetalae</taxon>
        <taxon>rosids</taxon>
        <taxon>fabids</taxon>
        <taxon>Fabales</taxon>
        <taxon>Fabaceae</taxon>
        <taxon>Papilionoideae</taxon>
        <taxon>50 kb inversion clade</taxon>
        <taxon>NPAAA clade</taxon>
        <taxon>indigoferoid/millettioid clade</taxon>
        <taxon>Phaseoleae</taxon>
        <taxon>Vigna</taxon>
    </lineage>
</organism>
<dbReference type="AlphaFoldDB" id="A0A0S3RT85"/>
<dbReference type="InterPro" id="IPR050905">
    <property type="entry name" value="Plant_NBS-LRR"/>
</dbReference>
<dbReference type="PANTHER" id="PTHR33463">
    <property type="entry name" value="NB-ARC DOMAIN-CONTAINING PROTEIN-RELATED"/>
    <property type="match status" value="1"/>
</dbReference>
<evidence type="ECO:0000256" key="1">
    <source>
        <dbReference type="ARBA" id="ARBA00022821"/>
    </source>
</evidence>
<name>A0A0S3RT85_PHAAN</name>
<evidence type="ECO:0000313" key="4">
    <source>
        <dbReference type="Proteomes" id="UP000291084"/>
    </source>
</evidence>
<dbReference type="Pfam" id="PF23247">
    <property type="entry name" value="LRR_RPS2"/>
    <property type="match status" value="1"/>
</dbReference>
<proteinExistence type="predicted"/>
<keyword evidence="4" id="KW-1185">Reference proteome</keyword>
<dbReference type="Gene3D" id="3.80.10.10">
    <property type="entry name" value="Ribonuclease Inhibitor"/>
    <property type="match status" value="1"/>
</dbReference>
<evidence type="ECO:0000313" key="3">
    <source>
        <dbReference type="EMBL" id="BAT83810.1"/>
    </source>
</evidence>
<sequence>MNLLFGSLTHKNSMLKWKVCDKVLSKLKRLQLKSLQKVISIGLEQSWVEPLIKTVETLEVFCCPCLKSVAPSTVCFSNLTSLNVGECDGMVYLLTSSTAKSLSQLRRMYVRDCQAIEEIMGNDDEDDESNDEEIAFEQLSDISLASLPSIVGIYSETLKLKFPSLNHMKYSYVPHHLH</sequence>
<dbReference type="Proteomes" id="UP000291084">
    <property type="component" value="Chromosome 4"/>
</dbReference>
<reference evidence="3 4" key="1">
    <citation type="journal article" date="2015" name="Sci. Rep.">
        <title>The power of single molecule real-time sequencing technology in the de novo assembly of a eukaryotic genome.</title>
        <authorList>
            <person name="Sakai H."/>
            <person name="Naito K."/>
            <person name="Ogiso-Tanaka E."/>
            <person name="Takahashi Y."/>
            <person name="Iseki K."/>
            <person name="Muto C."/>
            <person name="Satou K."/>
            <person name="Teruya K."/>
            <person name="Shiroma A."/>
            <person name="Shimoji M."/>
            <person name="Hirano T."/>
            <person name="Itoh T."/>
            <person name="Kaga A."/>
            <person name="Tomooka N."/>
        </authorList>
    </citation>
    <scope>NUCLEOTIDE SEQUENCE [LARGE SCALE GENOMIC DNA]</scope>
    <source>
        <strain evidence="4">cv. Shumari</strain>
    </source>
</reference>
<accession>A0A0S3RT85</accession>
<dbReference type="PANTHER" id="PTHR33463:SF136">
    <property type="entry name" value="NB-ARC DOMAIN-CONTAINING PROTEIN"/>
    <property type="match status" value="1"/>
</dbReference>
<dbReference type="InterPro" id="IPR032675">
    <property type="entry name" value="LRR_dom_sf"/>
</dbReference>
<feature type="domain" description="Disease resistance protein At4g27190-like leucine-rich repeats" evidence="2">
    <location>
        <begin position="74"/>
        <end position="169"/>
    </location>
</feature>
<dbReference type="InterPro" id="IPR057135">
    <property type="entry name" value="At4g27190-like_LRR"/>
</dbReference>
<keyword evidence="1" id="KW-0611">Plant defense</keyword>
<evidence type="ECO:0000259" key="2">
    <source>
        <dbReference type="Pfam" id="PF23247"/>
    </source>
</evidence>
<dbReference type="EMBL" id="AP015037">
    <property type="protein sequence ID" value="BAT83810.1"/>
    <property type="molecule type" value="Genomic_DNA"/>
</dbReference>
<protein>
    <recommendedName>
        <fullName evidence="2">Disease resistance protein At4g27190-like leucine-rich repeats domain-containing protein</fullName>
    </recommendedName>
</protein>
<dbReference type="SUPFAM" id="SSF52047">
    <property type="entry name" value="RNI-like"/>
    <property type="match status" value="1"/>
</dbReference>